<name>A0AAU6RKH1_9STAP</name>
<dbReference type="PANTHER" id="PTHR30472:SF24">
    <property type="entry name" value="FERRIC ENTEROBACTIN TRANSPORT SYSTEM PERMEASE PROTEIN FEPG"/>
    <property type="match status" value="1"/>
</dbReference>
<gene>
    <name evidence="9" type="ORF">QA539_09150</name>
</gene>
<evidence type="ECO:0000313" key="10">
    <source>
        <dbReference type="Proteomes" id="UP001465447"/>
    </source>
</evidence>
<dbReference type="InterPro" id="IPR037294">
    <property type="entry name" value="ABC_BtuC-like"/>
</dbReference>
<dbReference type="InterPro" id="IPR000522">
    <property type="entry name" value="ABC_transptr_permease_BtuC"/>
</dbReference>
<dbReference type="PANTHER" id="PTHR30472">
    <property type="entry name" value="FERRIC ENTEROBACTIN TRANSPORT SYSTEM PERMEASE PROTEIN"/>
    <property type="match status" value="1"/>
</dbReference>
<evidence type="ECO:0000256" key="5">
    <source>
        <dbReference type="ARBA" id="ARBA00022692"/>
    </source>
</evidence>
<dbReference type="Pfam" id="PF01032">
    <property type="entry name" value="FecCD"/>
    <property type="match status" value="1"/>
</dbReference>
<dbReference type="GO" id="GO:0005886">
    <property type="term" value="C:plasma membrane"/>
    <property type="evidence" value="ECO:0007669"/>
    <property type="project" value="UniProtKB-SubCell"/>
</dbReference>
<evidence type="ECO:0000256" key="3">
    <source>
        <dbReference type="ARBA" id="ARBA00022448"/>
    </source>
</evidence>
<evidence type="ECO:0000256" key="8">
    <source>
        <dbReference type="SAM" id="Phobius"/>
    </source>
</evidence>
<dbReference type="AlphaFoldDB" id="A0AAU6RKH1"/>
<dbReference type="EMBL" id="CP124591">
    <property type="protein sequence ID" value="WZE70647.1"/>
    <property type="molecule type" value="Genomic_DNA"/>
</dbReference>
<feature type="transmembrane region" description="Helical" evidence="8">
    <location>
        <begin position="227"/>
        <end position="260"/>
    </location>
</feature>
<protein>
    <submittedName>
        <fullName evidence="9">Iron ABC transporter permease</fullName>
    </submittedName>
</protein>
<evidence type="ECO:0000256" key="6">
    <source>
        <dbReference type="ARBA" id="ARBA00022989"/>
    </source>
</evidence>
<reference evidence="9 10" key="1">
    <citation type="submission" date="2023-04" db="EMBL/GenBank/DDBJ databases">
        <title>Macrococci isolated from food, foodproducing animals, and human clinical materials.</title>
        <authorList>
            <person name="Maslanova I."/>
            <person name="Svec P."/>
            <person name="Sedlacek I."/>
            <person name="Novakova D."/>
            <person name="Keller J.E."/>
            <person name="Schwendener S."/>
            <person name="Finstrlova A."/>
            <person name="Botka T."/>
            <person name="Kovarovic V."/>
            <person name="Petras P."/>
            <person name="Perreten V."/>
            <person name="Pantucek R."/>
        </authorList>
    </citation>
    <scope>NUCLEOTIDE SEQUENCE [LARGE SCALE GENOMIC DNA]</scope>
    <source>
        <strain evidence="9 10">CCM 8659</strain>
    </source>
</reference>
<feature type="transmembrane region" description="Helical" evidence="8">
    <location>
        <begin position="54"/>
        <end position="74"/>
    </location>
</feature>
<accession>A0AAU6RKH1</accession>
<comment type="similarity">
    <text evidence="2">Belongs to the binding-protein-dependent transport system permease family. FecCD subfamily.</text>
</comment>
<keyword evidence="7 8" id="KW-0472">Membrane</keyword>
<organism evidence="9 10">
    <name type="scientific">Macrococcus psychrotolerans</name>
    <dbReference type="NCBI Taxonomy" id="3039389"/>
    <lineage>
        <taxon>Bacteria</taxon>
        <taxon>Bacillati</taxon>
        <taxon>Bacillota</taxon>
        <taxon>Bacilli</taxon>
        <taxon>Bacillales</taxon>
        <taxon>Staphylococcaceae</taxon>
        <taxon>Macrococcus</taxon>
    </lineage>
</organism>
<dbReference type="SUPFAM" id="SSF81345">
    <property type="entry name" value="ABC transporter involved in vitamin B12 uptake, BtuC"/>
    <property type="match status" value="1"/>
</dbReference>
<dbReference type="CDD" id="cd06550">
    <property type="entry name" value="TM_ABC_iron-siderophores_like"/>
    <property type="match status" value="1"/>
</dbReference>
<evidence type="ECO:0000313" key="9">
    <source>
        <dbReference type="EMBL" id="WZE70647.1"/>
    </source>
</evidence>
<dbReference type="GO" id="GO:0033214">
    <property type="term" value="P:siderophore-iron import into cell"/>
    <property type="evidence" value="ECO:0007669"/>
    <property type="project" value="TreeGrafter"/>
</dbReference>
<keyword evidence="3" id="KW-0813">Transport</keyword>
<proteinExistence type="inferred from homology"/>
<evidence type="ECO:0000256" key="1">
    <source>
        <dbReference type="ARBA" id="ARBA00004651"/>
    </source>
</evidence>
<dbReference type="GO" id="GO:0022857">
    <property type="term" value="F:transmembrane transporter activity"/>
    <property type="evidence" value="ECO:0007669"/>
    <property type="project" value="InterPro"/>
</dbReference>
<feature type="transmembrane region" description="Helical" evidence="8">
    <location>
        <begin position="109"/>
        <end position="134"/>
    </location>
</feature>
<feature type="transmembrane region" description="Helical" evidence="8">
    <location>
        <begin position="187"/>
        <end position="207"/>
    </location>
</feature>
<keyword evidence="5 8" id="KW-0812">Transmembrane</keyword>
<feature type="transmembrane region" description="Helical" evidence="8">
    <location>
        <begin position="146"/>
        <end position="166"/>
    </location>
</feature>
<feature type="transmembrane region" description="Helical" evidence="8">
    <location>
        <begin position="80"/>
        <end position="102"/>
    </location>
</feature>
<sequence length="330" mass="36167">MKYIVNIILLLLVMMIGLMFGDGFIHPVEIVKSFAGQSDTYTNLIIRSLRLPRVLLAIIAGAALGVAGCLLQRITKNELASPDVIGISQGAVVGSLFFLIILTTATEQLLFPIAFQSIASIVGAILVTFVLYHFALKCTFLKERLILLGICMNIFFQGIIMFLIMSSNKRSAQAQIWITGSVHLAEYYQVIVITLIIIIVMIVMAYYTRHLDIHQLGYSMSHGLGLSYQSMTILTLVCVSILTAISVSFVGGIQFVGLIAPHIAKKIKHHSFTQFVFTSGVIGGVILLLSDLIGRTIFLPVEIPAGVFTALIGAPFFMYLLFSKRFKSLG</sequence>
<evidence type="ECO:0000256" key="7">
    <source>
        <dbReference type="ARBA" id="ARBA00023136"/>
    </source>
</evidence>
<comment type="subcellular location">
    <subcellularLocation>
        <location evidence="1">Cell membrane</location>
        <topology evidence="1">Multi-pass membrane protein</topology>
    </subcellularLocation>
</comment>
<keyword evidence="6 8" id="KW-1133">Transmembrane helix</keyword>
<evidence type="ECO:0000256" key="4">
    <source>
        <dbReference type="ARBA" id="ARBA00022475"/>
    </source>
</evidence>
<keyword evidence="4" id="KW-1003">Cell membrane</keyword>
<feature type="transmembrane region" description="Helical" evidence="8">
    <location>
        <begin position="272"/>
        <end position="293"/>
    </location>
</feature>
<feature type="transmembrane region" description="Helical" evidence="8">
    <location>
        <begin position="305"/>
        <end position="322"/>
    </location>
</feature>
<keyword evidence="10" id="KW-1185">Reference proteome</keyword>
<dbReference type="Gene3D" id="1.10.3470.10">
    <property type="entry name" value="ABC transporter involved in vitamin B12 uptake, BtuC"/>
    <property type="match status" value="1"/>
</dbReference>
<evidence type="ECO:0000256" key="2">
    <source>
        <dbReference type="ARBA" id="ARBA00007935"/>
    </source>
</evidence>
<dbReference type="KEGG" id="mpsh:QA539_09150"/>
<dbReference type="RefSeq" id="WP_419895123.1">
    <property type="nucleotide sequence ID" value="NZ_CP124591.1"/>
</dbReference>
<feature type="transmembrane region" description="Helical" evidence="8">
    <location>
        <begin position="6"/>
        <end position="25"/>
    </location>
</feature>
<dbReference type="Proteomes" id="UP001465447">
    <property type="component" value="Chromosome"/>
</dbReference>